<dbReference type="Proteomes" id="UP001500212">
    <property type="component" value="Unassembled WGS sequence"/>
</dbReference>
<feature type="domain" description="Suppressor of fused-like" evidence="1">
    <location>
        <begin position="223"/>
        <end position="377"/>
    </location>
</feature>
<comment type="caution">
    <text evidence="2">The sequence shown here is derived from an EMBL/GenBank/DDBJ whole genome shotgun (WGS) entry which is preliminary data.</text>
</comment>
<gene>
    <name evidence="2" type="ORF">GCM10023195_57850</name>
</gene>
<name>A0ABP8TUR9_9ACTN</name>
<evidence type="ECO:0000259" key="1">
    <source>
        <dbReference type="Pfam" id="PF05076"/>
    </source>
</evidence>
<protein>
    <submittedName>
        <fullName evidence="2">Suppressor of fused domain protein</fullName>
    </submittedName>
</protein>
<reference evidence="3" key="1">
    <citation type="journal article" date="2019" name="Int. J. Syst. Evol. Microbiol.">
        <title>The Global Catalogue of Microorganisms (GCM) 10K type strain sequencing project: providing services to taxonomists for standard genome sequencing and annotation.</title>
        <authorList>
            <consortium name="The Broad Institute Genomics Platform"/>
            <consortium name="The Broad Institute Genome Sequencing Center for Infectious Disease"/>
            <person name="Wu L."/>
            <person name="Ma J."/>
        </authorList>
    </citation>
    <scope>NUCLEOTIDE SEQUENCE [LARGE SCALE GENOMIC DNA]</scope>
    <source>
        <strain evidence="3">JCM 17938</strain>
    </source>
</reference>
<keyword evidence="3" id="KW-1185">Reference proteome</keyword>
<dbReference type="RefSeq" id="WP_345361300.1">
    <property type="nucleotide sequence ID" value="NZ_BAABHJ010000023.1"/>
</dbReference>
<evidence type="ECO:0000313" key="3">
    <source>
        <dbReference type="Proteomes" id="UP001500212"/>
    </source>
</evidence>
<accession>A0ABP8TUR9</accession>
<dbReference type="InterPro" id="IPR020941">
    <property type="entry name" value="SUFU-like_domain"/>
</dbReference>
<sequence length="381" mass="41715">MPVLRRTPQETRVLISDTSPYGSRVLEVESDHIATAAYLRRSDGHTVAAAWIANHQDASPHPDLARLNAGLVPAMPTGHTKHPKGRPAPDPRSLKVVWFEEGDGAAVLEDGQPICVIPGWSDMDRGLPGYSREALGQSPFAFALDDEIEDLGPRILQAQAFWDWRSGAGAWEGFQQSVLGHLLARLGPGGYYWHDVGRQWRSRAGGESGAGGEQPVVGVSERPALDDRSYRVLSTVGMSCQRMPTVELYEDNVAEHARIELAVATTLPSQRAGSIFPWLAQYPWRAITSFAPGDNVKWYHEAKTFPLGSGWEGVLLLDDPGRLQGPAAPDMSGFSFGGDPVQWLWLVPITEAERQFGKDEGPDALIERLARKGRSWIVGES</sequence>
<evidence type="ECO:0000313" key="2">
    <source>
        <dbReference type="EMBL" id="GAA4613381.1"/>
    </source>
</evidence>
<dbReference type="Pfam" id="PF05076">
    <property type="entry name" value="SUFU"/>
    <property type="match status" value="1"/>
</dbReference>
<dbReference type="EMBL" id="BAABHJ010000023">
    <property type="protein sequence ID" value="GAA4613381.1"/>
    <property type="molecule type" value="Genomic_DNA"/>
</dbReference>
<proteinExistence type="predicted"/>
<organism evidence="2 3">
    <name type="scientific">Actinoallomurus liliacearum</name>
    <dbReference type="NCBI Taxonomy" id="1080073"/>
    <lineage>
        <taxon>Bacteria</taxon>
        <taxon>Bacillati</taxon>
        <taxon>Actinomycetota</taxon>
        <taxon>Actinomycetes</taxon>
        <taxon>Streptosporangiales</taxon>
        <taxon>Thermomonosporaceae</taxon>
        <taxon>Actinoallomurus</taxon>
    </lineage>
</organism>